<dbReference type="AlphaFoldDB" id="A0AAW0IZL3"/>
<evidence type="ECO:0000313" key="2">
    <source>
        <dbReference type="EMBL" id="KAK7819516.1"/>
    </source>
</evidence>
<protein>
    <submittedName>
        <fullName evidence="2">Uncharacterized protein</fullName>
    </submittedName>
</protein>
<dbReference type="EMBL" id="PKMF04000777">
    <property type="protein sequence ID" value="KAK7819516.1"/>
    <property type="molecule type" value="Genomic_DNA"/>
</dbReference>
<proteinExistence type="predicted"/>
<evidence type="ECO:0000313" key="3">
    <source>
        <dbReference type="Proteomes" id="UP000237347"/>
    </source>
</evidence>
<comment type="caution">
    <text evidence="2">The sequence shown here is derived from an EMBL/GenBank/DDBJ whole genome shotgun (WGS) entry which is preliminary data.</text>
</comment>
<keyword evidence="3" id="KW-1185">Reference proteome</keyword>
<reference evidence="2 3" key="1">
    <citation type="journal article" date="2018" name="Sci. Data">
        <title>The draft genome sequence of cork oak.</title>
        <authorList>
            <person name="Ramos A.M."/>
            <person name="Usie A."/>
            <person name="Barbosa P."/>
            <person name="Barros P.M."/>
            <person name="Capote T."/>
            <person name="Chaves I."/>
            <person name="Simoes F."/>
            <person name="Abreu I."/>
            <person name="Carrasquinho I."/>
            <person name="Faro C."/>
            <person name="Guimaraes J.B."/>
            <person name="Mendonca D."/>
            <person name="Nobrega F."/>
            <person name="Rodrigues L."/>
            <person name="Saibo N.J.M."/>
            <person name="Varela M.C."/>
            <person name="Egas C."/>
            <person name="Matos J."/>
            <person name="Miguel C.M."/>
            <person name="Oliveira M.M."/>
            <person name="Ricardo C.P."/>
            <person name="Goncalves S."/>
        </authorList>
    </citation>
    <scope>NUCLEOTIDE SEQUENCE [LARGE SCALE GENOMIC DNA]</scope>
    <source>
        <strain evidence="3">cv. HL8</strain>
    </source>
</reference>
<organism evidence="2 3">
    <name type="scientific">Quercus suber</name>
    <name type="common">Cork oak</name>
    <dbReference type="NCBI Taxonomy" id="58331"/>
    <lineage>
        <taxon>Eukaryota</taxon>
        <taxon>Viridiplantae</taxon>
        <taxon>Streptophyta</taxon>
        <taxon>Embryophyta</taxon>
        <taxon>Tracheophyta</taxon>
        <taxon>Spermatophyta</taxon>
        <taxon>Magnoliopsida</taxon>
        <taxon>eudicotyledons</taxon>
        <taxon>Gunneridae</taxon>
        <taxon>Pentapetalae</taxon>
        <taxon>rosids</taxon>
        <taxon>fabids</taxon>
        <taxon>Fagales</taxon>
        <taxon>Fagaceae</taxon>
        <taxon>Quercus</taxon>
    </lineage>
</organism>
<accession>A0AAW0IZL3</accession>
<feature type="coiled-coil region" evidence="1">
    <location>
        <begin position="39"/>
        <end position="66"/>
    </location>
</feature>
<feature type="non-terminal residue" evidence="2">
    <location>
        <position position="1"/>
    </location>
</feature>
<gene>
    <name evidence="2" type="ORF">CFP56_040189</name>
</gene>
<evidence type="ECO:0000256" key="1">
    <source>
        <dbReference type="SAM" id="Coils"/>
    </source>
</evidence>
<name>A0AAW0IZL3_QUESU</name>
<sequence>TGKHAESTEVVTSDLLQMPPATTRERDLQSQVFHMQQSIGSLVEELQRQKMKNAQLERQLNTLVNKEDDA</sequence>
<dbReference type="Proteomes" id="UP000237347">
    <property type="component" value="Unassembled WGS sequence"/>
</dbReference>
<keyword evidence="1" id="KW-0175">Coiled coil</keyword>